<dbReference type="InterPro" id="IPR000210">
    <property type="entry name" value="BTB/POZ_dom"/>
</dbReference>
<accession>A0AAV5WCP4</accession>
<dbReference type="CDD" id="cd18186">
    <property type="entry name" value="BTB_POZ_ZBTB_KLHL-like"/>
    <property type="match status" value="1"/>
</dbReference>
<dbReference type="InterPro" id="IPR011333">
    <property type="entry name" value="SKP1/BTB/POZ_sf"/>
</dbReference>
<feature type="domain" description="BTB" evidence="1">
    <location>
        <begin position="15"/>
        <end position="74"/>
    </location>
</feature>
<evidence type="ECO:0000259" key="1">
    <source>
        <dbReference type="PROSITE" id="PS50097"/>
    </source>
</evidence>
<feature type="non-terminal residue" evidence="2">
    <location>
        <position position="175"/>
    </location>
</feature>
<keyword evidence="3" id="KW-1185">Reference proteome</keyword>
<proteinExistence type="predicted"/>
<dbReference type="PANTHER" id="PTHR47022:SF1">
    <property type="entry name" value="BTB AND MATH DOMAIN-CONTAINING PROTEIN 36-RELATED"/>
    <property type="match status" value="1"/>
</dbReference>
<dbReference type="SUPFAM" id="SSF54695">
    <property type="entry name" value="POZ domain"/>
    <property type="match status" value="1"/>
</dbReference>
<evidence type="ECO:0000313" key="2">
    <source>
        <dbReference type="EMBL" id="GMT30046.1"/>
    </source>
</evidence>
<comment type="caution">
    <text evidence="2">The sequence shown here is derived from an EMBL/GenBank/DDBJ whole genome shotgun (WGS) entry which is preliminary data.</text>
</comment>
<dbReference type="AlphaFoldDB" id="A0AAV5WCP4"/>
<dbReference type="Gene3D" id="3.30.710.10">
    <property type="entry name" value="Potassium Channel Kv1.1, Chain A"/>
    <property type="match status" value="1"/>
</dbReference>
<evidence type="ECO:0000313" key="3">
    <source>
        <dbReference type="Proteomes" id="UP001432322"/>
    </source>
</evidence>
<dbReference type="Pfam" id="PF00651">
    <property type="entry name" value="BTB"/>
    <property type="match status" value="1"/>
</dbReference>
<dbReference type="PROSITE" id="PS50097">
    <property type="entry name" value="BTB"/>
    <property type="match status" value="1"/>
</dbReference>
<dbReference type="PANTHER" id="PTHR47022">
    <property type="entry name" value="BTB AND MATH DOMAIN-CONTAINING PROTEIN 36-RELATED"/>
    <property type="match status" value="1"/>
</dbReference>
<dbReference type="Proteomes" id="UP001432322">
    <property type="component" value="Unassembled WGS sequence"/>
</dbReference>
<dbReference type="SMART" id="SM00225">
    <property type="entry name" value="BTB"/>
    <property type="match status" value="1"/>
</dbReference>
<name>A0AAV5WCP4_9BILA</name>
<protein>
    <recommendedName>
        <fullName evidence="1">BTB domain-containing protein</fullName>
    </recommendedName>
</protein>
<organism evidence="2 3">
    <name type="scientific">Pristionchus fissidentatus</name>
    <dbReference type="NCBI Taxonomy" id="1538716"/>
    <lineage>
        <taxon>Eukaryota</taxon>
        <taxon>Metazoa</taxon>
        <taxon>Ecdysozoa</taxon>
        <taxon>Nematoda</taxon>
        <taxon>Chromadorea</taxon>
        <taxon>Rhabditida</taxon>
        <taxon>Rhabditina</taxon>
        <taxon>Diplogasteromorpha</taxon>
        <taxon>Diplogasteroidea</taxon>
        <taxon>Neodiplogasteridae</taxon>
        <taxon>Pristionchus</taxon>
    </lineage>
</organism>
<dbReference type="EMBL" id="BTSY01000005">
    <property type="protein sequence ID" value="GMT30046.1"/>
    <property type="molecule type" value="Genomic_DNA"/>
</dbReference>
<gene>
    <name evidence="2" type="ORF">PFISCL1PPCAC_21341</name>
</gene>
<sequence>MKLTNFDFTAPSDETDLILIVEGKKIHVGRQYLAVHSPVFSAMFYGNFVEKGKAEIELKDVKYEAFISLLQIIYPSGRIVLFDTVKPILALADFYQIKFARDQAESYLHHSEVIEFPEKIQLADQYKLKELQHFCLQSFKTMKEIKDLHKDGHLDGLSNDMQAALFRRMMELPAE</sequence>
<reference evidence="2" key="1">
    <citation type="submission" date="2023-10" db="EMBL/GenBank/DDBJ databases">
        <title>Genome assembly of Pristionchus species.</title>
        <authorList>
            <person name="Yoshida K."/>
            <person name="Sommer R.J."/>
        </authorList>
    </citation>
    <scope>NUCLEOTIDE SEQUENCE</scope>
    <source>
        <strain evidence="2">RS5133</strain>
    </source>
</reference>